<dbReference type="STRING" id="870435.A0A0C3PBS2"/>
<dbReference type="AlphaFoldDB" id="A0A0C3PBS2"/>
<keyword evidence="2" id="KW-1185">Reference proteome</keyword>
<reference evidence="2" key="2">
    <citation type="submission" date="2015-01" db="EMBL/GenBank/DDBJ databases">
        <title>Evolutionary Origins and Diversification of the Mycorrhizal Mutualists.</title>
        <authorList>
            <consortium name="DOE Joint Genome Institute"/>
            <consortium name="Mycorrhizal Genomics Consortium"/>
            <person name="Kohler A."/>
            <person name="Kuo A."/>
            <person name="Nagy L.G."/>
            <person name="Floudas D."/>
            <person name="Copeland A."/>
            <person name="Barry K.W."/>
            <person name="Cichocki N."/>
            <person name="Veneault-Fourrey C."/>
            <person name="LaButti K."/>
            <person name="Lindquist E.A."/>
            <person name="Lipzen A."/>
            <person name="Lundell T."/>
            <person name="Morin E."/>
            <person name="Murat C."/>
            <person name="Riley R."/>
            <person name="Ohm R."/>
            <person name="Sun H."/>
            <person name="Tunlid A."/>
            <person name="Henrissat B."/>
            <person name="Grigoriev I.V."/>
            <person name="Hibbett D.S."/>
            <person name="Martin F."/>
        </authorList>
    </citation>
    <scope>NUCLEOTIDE SEQUENCE [LARGE SCALE GENOMIC DNA]</scope>
    <source>
        <strain evidence="2">Marx 270</strain>
    </source>
</reference>
<protein>
    <recommendedName>
        <fullName evidence="3">Heterokaryon incompatibility domain-containing protein</fullName>
    </recommendedName>
</protein>
<dbReference type="PANTHER" id="PTHR10622:SF10">
    <property type="entry name" value="HET DOMAIN-CONTAINING PROTEIN"/>
    <property type="match status" value="1"/>
</dbReference>
<proteinExistence type="predicted"/>
<dbReference type="EMBL" id="KN831950">
    <property type="protein sequence ID" value="KIO11165.1"/>
    <property type="molecule type" value="Genomic_DNA"/>
</dbReference>
<name>A0A0C3PBS2_PISTI</name>
<evidence type="ECO:0000313" key="2">
    <source>
        <dbReference type="Proteomes" id="UP000054217"/>
    </source>
</evidence>
<sequence>GYQKIIKGYEKAVKDGYEWLWIDTSCINKQSNSGPLETINLMYWWCQEQSKGIGFSLCTTPLHDLSPCISEGENRWKVRGWMLQEFMAPKQVEFFNRDWVSIGNKQDLACRLDKIMGISCQVLLGAPAPKHLCVTQVMSWATEQEMTHVEDWTYLLMGLFGVNMC</sequence>
<dbReference type="OrthoDB" id="2727312at2759"/>
<gene>
    <name evidence="1" type="ORF">M404DRAFT_127186</name>
</gene>
<dbReference type="HOGENOM" id="CLU_000288_138_5_1"/>
<dbReference type="Proteomes" id="UP000054217">
    <property type="component" value="Unassembled WGS sequence"/>
</dbReference>
<reference evidence="1 2" key="1">
    <citation type="submission" date="2014-04" db="EMBL/GenBank/DDBJ databases">
        <authorList>
            <consortium name="DOE Joint Genome Institute"/>
            <person name="Kuo A."/>
            <person name="Kohler A."/>
            <person name="Costa M.D."/>
            <person name="Nagy L.G."/>
            <person name="Floudas D."/>
            <person name="Copeland A."/>
            <person name="Barry K.W."/>
            <person name="Cichocki N."/>
            <person name="Veneault-Fourrey C."/>
            <person name="LaButti K."/>
            <person name="Lindquist E.A."/>
            <person name="Lipzen A."/>
            <person name="Lundell T."/>
            <person name="Morin E."/>
            <person name="Murat C."/>
            <person name="Sun H."/>
            <person name="Tunlid A."/>
            <person name="Henrissat B."/>
            <person name="Grigoriev I.V."/>
            <person name="Hibbett D.S."/>
            <person name="Martin F."/>
            <person name="Nordberg H.P."/>
            <person name="Cantor M.N."/>
            <person name="Hua S.X."/>
        </authorList>
    </citation>
    <scope>NUCLEOTIDE SEQUENCE [LARGE SCALE GENOMIC DNA]</scope>
    <source>
        <strain evidence="1 2">Marx 270</strain>
    </source>
</reference>
<evidence type="ECO:0000313" key="1">
    <source>
        <dbReference type="EMBL" id="KIO11165.1"/>
    </source>
</evidence>
<feature type="non-terminal residue" evidence="1">
    <location>
        <position position="1"/>
    </location>
</feature>
<dbReference type="InParanoid" id="A0A0C3PBS2"/>
<accession>A0A0C3PBS2</accession>
<evidence type="ECO:0008006" key="3">
    <source>
        <dbReference type="Google" id="ProtNLM"/>
    </source>
</evidence>
<dbReference type="PANTHER" id="PTHR10622">
    <property type="entry name" value="HET DOMAIN-CONTAINING PROTEIN"/>
    <property type="match status" value="1"/>
</dbReference>
<organism evidence="1 2">
    <name type="scientific">Pisolithus tinctorius Marx 270</name>
    <dbReference type="NCBI Taxonomy" id="870435"/>
    <lineage>
        <taxon>Eukaryota</taxon>
        <taxon>Fungi</taxon>
        <taxon>Dikarya</taxon>
        <taxon>Basidiomycota</taxon>
        <taxon>Agaricomycotina</taxon>
        <taxon>Agaricomycetes</taxon>
        <taxon>Agaricomycetidae</taxon>
        <taxon>Boletales</taxon>
        <taxon>Sclerodermatineae</taxon>
        <taxon>Pisolithaceae</taxon>
        <taxon>Pisolithus</taxon>
    </lineage>
</organism>